<feature type="region of interest" description="Disordered" evidence="1">
    <location>
        <begin position="22"/>
        <end position="135"/>
    </location>
</feature>
<sequence length="135" mass="15226">QAGEKTPRVVRRISISELTLPAMAPDVTSRRPSQADPEIADVSPLPNEQYPDASRIMNYGSGRPTEVDRRASTYLQQMQERRASVSMRQVEPPKAPPASHPPAPSHVPTKPKLQGWQRVREKADRDNRRASQRLR</sequence>
<feature type="compositionally biased region" description="Basic and acidic residues" evidence="1">
    <location>
        <begin position="118"/>
        <end position="129"/>
    </location>
</feature>
<gene>
    <name evidence="2" type="ORF">SCF082_LOCUS793</name>
</gene>
<organism evidence="2 3">
    <name type="scientific">Durusdinium trenchii</name>
    <dbReference type="NCBI Taxonomy" id="1381693"/>
    <lineage>
        <taxon>Eukaryota</taxon>
        <taxon>Sar</taxon>
        <taxon>Alveolata</taxon>
        <taxon>Dinophyceae</taxon>
        <taxon>Suessiales</taxon>
        <taxon>Symbiodiniaceae</taxon>
        <taxon>Durusdinium</taxon>
    </lineage>
</organism>
<accession>A0ABP0H9X6</accession>
<evidence type="ECO:0000313" key="3">
    <source>
        <dbReference type="Proteomes" id="UP001642464"/>
    </source>
</evidence>
<feature type="non-terminal residue" evidence="2">
    <location>
        <position position="135"/>
    </location>
</feature>
<proteinExistence type="predicted"/>
<feature type="non-terminal residue" evidence="2">
    <location>
        <position position="1"/>
    </location>
</feature>
<name>A0ABP0H9X6_9DINO</name>
<evidence type="ECO:0000313" key="2">
    <source>
        <dbReference type="EMBL" id="CAK8987010.1"/>
    </source>
</evidence>
<dbReference type="Proteomes" id="UP001642464">
    <property type="component" value="Unassembled WGS sequence"/>
</dbReference>
<reference evidence="2 3" key="1">
    <citation type="submission" date="2024-02" db="EMBL/GenBank/DDBJ databases">
        <authorList>
            <person name="Chen Y."/>
            <person name="Shah S."/>
            <person name="Dougan E. K."/>
            <person name="Thang M."/>
            <person name="Chan C."/>
        </authorList>
    </citation>
    <scope>NUCLEOTIDE SEQUENCE [LARGE SCALE GENOMIC DNA]</scope>
</reference>
<dbReference type="EMBL" id="CAXAMM010000329">
    <property type="protein sequence ID" value="CAK8987010.1"/>
    <property type="molecule type" value="Genomic_DNA"/>
</dbReference>
<evidence type="ECO:0000256" key="1">
    <source>
        <dbReference type="SAM" id="MobiDB-lite"/>
    </source>
</evidence>
<protein>
    <submittedName>
        <fullName evidence="2">Uncharacterized protein</fullName>
    </submittedName>
</protein>
<keyword evidence="3" id="KW-1185">Reference proteome</keyword>
<comment type="caution">
    <text evidence="2">The sequence shown here is derived from an EMBL/GenBank/DDBJ whole genome shotgun (WGS) entry which is preliminary data.</text>
</comment>
<feature type="compositionally biased region" description="Pro residues" evidence="1">
    <location>
        <begin position="93"/>
        <end position="105"/>
    </location>
</feature>